<dbReference type="Pfam" id="PF00300">
    <property type="entry name" value="His_Phos_1"/>
    <property type="match status" value="1"/>
</dbReference>
<dbReference type="CDD" id="cd07067">
    <property type="entry name" value="HP_PGM_like"/>
    <property type="match status" value="1"/>
</dbReference>
<dbReference type="InterPro" id="IPR029033">
    <property type="entry name" value="His_PPase_superfam"/>
</dbReference>
<keyword evidence="1" id="KW-0378">Hydrolase</keyword>
<dbReference type="PANTHER" id="PTHR20935:SF0">
    <property type="entry name" value="SERINE_THREONINE-PROTEIN PHOSPHATASE PGAM5, MITOCHONDRIAL"/>
    <property type="match status" value="1"/>
</dbReference>
<dbReference type="Proteomes" id="UP000436694">
    <property type="component" value="Unassembled WGS sequence"/>
</dbReference>
<comment type="caution">
    <text evidence="3">The sequence shown here is derived from an EMBL/GenBank/DDBJ whole genome shotgun (WGS) entry which is preliminary data.</text>
</comment>
<dbReference type="SMART" id="SM00855">
    <property type="entry name" value="PGAM"/>
    <property type="match status" value="1"/>
</dbReference>
<dbReference type="GO" id="GO:0016787">
    <property type="term" value="F:hydrolase activity"/>
    <property type="evidence" value="ECO:0007669"/>
    <property type="project" value="UniProtKB-KW"/>
</dbReference>
<evidence type="ECO:0000256" key="1">
    <source>
        <dbReference type="ARBA" id="ARBA00022801"/>
    </source>
</evidence>
<protein>
    <submittedName>
        <fullName evidence="3">Histidine phosphatase family protein</fullName>
    </submittedName>
</protein>
<dbReference type="RefSeq" id="WP_153545241.1">
    <property type="nucleotide sequence ID" value="NZ_WIXK01000002.1"/>
</dbReference>
<dbReference type="PANTHER" id="PTHR20935">
    <property type="entry name" value="PHOSPHOGLYCERATE MUTASE-RELATED"/>
    <property type="match status" value="1"/>
</dbReference>
<dbReference type="AlphaFoldDB" id="A0A844AQB9"/>
<feature type="region of interest" description="Disordered" evidence="2">
    <location>
        <begin position="1"/>
        <end position="20"/>
    </location>
</feature>
<reference evidence="3 4" key="1">
    <citation type="submission" date="2019-10" db="EMBL/GenBank/DDBJ databases">
        <title>Epibacterium sp. nov., isolated from seawater.</title>
        <authorList>
            <person name="Zhang X."/>
            <person name="Li N."/>
        </authorList>
    </citation>
    <scope>NUCLEOTIDE SEQUENCE [LARGE SCALE GENOMIC DNA]</scope>
    <source>
        <strain evidence="3 4">SM1969</strain>
    </source>
</reference>
<organism evidence="3 4">
    <name type="scientific">Tritonibacter aquimaris</name>
    <dbReference type="NCBI Taxonomy" id="2663379"/>
    <lineage>
        <taxon>Bacteria</taxon>
        <taxon>Pseudomonadati</taxon>
        <taxon>Pseudomonadota</taxon>
        <taxon>Alphaproteobacteria</taxon>
        <taxon>Rhodobacterales</taxon>
        <taxon>Paracoccaceae</taxon>
        <taxon>Tritonibacter</taxon>
    </lineage>
</organism>
<accession>A0A844AQB9</accession>
<dbReference type="InterPro" id="IPR051021">
    <property type="entry name" value="Mito_Ser/Thr_phosphatase"/>
</dbReference>
<proteinExistence type="predicted"/>
<gene>
    <name evidence="3" type="ORF">GG681_03685</name>
</gene>
<dbReference type="Gene3D" id="3.40.50.1240">
    <property type="entry name" value="Phosphoglycerate mutase-like"/>
    <property type="match status" value="1"/>
</dbReference>
<evidence type="ECO:0000256" key="2">
    <source>
        <dbReference type="SAM" id="MobiDB-lite"/>
    </source>
</evidence>
<sequence length="217" mass="24483">MSQITLVRHGQANTGARDEESYDRLSDLGHQQARWLGEHLRATDQFYTRFYSGTLTRHQETAGSMSMDLPLQQDARLNEMEYFSLATAMEEQFGEPIPSEREGFADHIPKVFSAWANGRLQDPYETWENFQSRTQAALKDIAQGDGPALVVTSGGVIGMIMQHCLDLDPKATARIVLAIMNSSLHRLYIMNGVISPDLFNAVPHLDCKERRFAQTHL</sequence>
<dbReference type="EMBL" id="WIXK01000002">
    <property type="protein sequence ID" value="MQY41727.1"/>
    <property type="molecule type" value="Genomic_DNA"/>
</dbReference>
<keyword evidence="4" id="KW-1185">Reference proteome</keyword>
<dbReference type="SUPFAM" id="SSF53254">
    <property type="entry name" value="Phosphoglycerate mutase-like"/>
    <property type="match status" value="1"/>
</dbReference>
<dbReference type="InterPro" id="IPR013078">
    <property type="entry name" value="His_Pase_superF_clade-1"/>
</dbReference>
<evidence type="ECO:0000313" key="4">
    <source>
        <dbReference type="Proteomes" id="UP000436694"/>
    </source>
</evidence>
<name>A0A844AQB9_9RHOB</name>
<evidence type="ECO:0000313" key="3">
    <source>
        <dbReference type="EMBL" id="MQY41727.1"/>
    </source>
</evidence>